<accession>A0A8W8MCI1</accession>
<keyword evidence="5" id="KW-1185">Reference proteome</keyword>
<keyword evidence="2" id="KW-1133">Transmembrane helix</keyword>
<name>A0A8W8MCI1_MAGGI</name>
<dbReference type="Proteomes" id="UP000005408">
    <property type="component" value="Unassembled WGS sequence"/>
</dbReference>
<organism evidence="4 5">
    <name type="scientific">Magallana gigas</name>
    <name type="common">Pacific oyster</name>
    <name type="synonym">Crassostrea gigas</name>
    <dbReference type="NCBI Taxonomy" id="29159"/>
    <lineage>
        <taxon>Eukaryota</taxon>
        <taxon>Metazoa</taxon>
        <taxon>Spiralia</taxon>
        <taxon>Lophotrochozoa</taxon>
        <taxon>Mollusca</taxon>
        <taxon>Bivalvia</taxon>
        <taxon>Autobranchia</taxon>
        <taxon>Pteriomorphia</taxon>
        <taxon>Ostreida</taxon>
        <taxon>Ostreoidea</taxon>
        <taxon>Ostreidae</taxon>
        <taxon>Magallana</taxon>
    </lineage>
</organism>
<feature type="transmembrane region" description="Helical" evidence="2">
    <location>
        <begin position="118"/>
        <end position="137"/>
    </location>
</feature>
<proteinExistence type="predicted"/>
<dbReference type="AlphaFoldDB" id="A0A8W8MCI1"/>
<evidence type="ECO:0000256" key="2">
    <source>
        <dbReference type="SAM" id="Phobius"/>
    </source>
</evidence>
<dbReference type="EnsemblMetazoa" id="G32145.3">
    <property type="protein sequence ID" value="G32145.3:cds"/>
    <property type="gene ID" value="G32145"/>
</dbReference>
<evidence type="ECO:0000313" key="5">
    <source>
        <dbReference type="Proteomes" id="UP000005408"/>
    </source>
</evidence>
<evidence type="ECO:0000256" key="3">
    <source>
        <dbReference type="SAM" id="SignalP"/>
    </source>
</evidence>
<dbReference type="EnsemblMetazoa" id="G32145.1">
    <property type="protein sequence ID" value="G32145.1:cds"/>
    <property type="gene ID" value="G32145"/>
</dbReference>
<dbReference type="EnsemblMetazoa" id="G32145.2">
    <property type="protein sequence ID" value="G32145.2:cds"/>
    <property type="gene ID" value="G32145"/>
</dbReference>
<evidence type="ECO:0008006" key="6">
    <source>
        <dbReference type="Google" id="ProtNLM"/>
    </source>
</evidence>
<protein>
    <recommendedName>
        <fullName evidence="6">Scavenger receptor class F member 2</fullName>
    </recommendedName>
</protein>
<sequence>MIWKRTLQLLFSFLSYIKATSPCPFPGFYGLLNCIKCGRCAGNGDCHLLTGVCNGGCQLGFFGSKCNMTCSATCGGDGSCSQLTAFCENGCQSGFTGTQCDQIITSPESDVVHVWEPIAVTSFVVTIACIVILVLLYRRKNNKTKPSYERNLVHIPEEETERYVKWNQLQENIRNISTASYLNKDRAEKNCSAIKAQRDLANFESESQDYTVPKFTREEGVPDDQSQTEPKPTDSEPHPYIYVISS</sequence>
<feature type="region of interest" description="Disordered" evidence="1">
    <location>
        <begin position="204"/>
        <end position="246"/>
    </location>
</feature>
<evidence type="ECO:0000256" key="1">
    <source>
        <dbReference type="SAM" id="MobiDB-lite"/>
    </source>
</evidence>
<keyword evidence="2" id="KW-0812">Transmembrane</keyword>
<keyword evidence="3" id="KW-0732">Signal</keyword>
<evidence type="ECO:0000313" key="4">
    <source>
        <dbReference type="EnsemblMetazoa" id="G32145.1:cds"/>
    </source>
</evidence>
<reference evidence="4" key="1">
    <citation type="submission" date="2022-08" db="UniProtKB">
        <authorList>
            <consortium name="EnsemblMetazoa"/>
        </authorList>
    </citation>
    <scope>IDENTIFICATION</scope>
    <source>
        <strain evidence="4">05x7-T-G4-1.051#20</strain>
    </source>
</reference>
<keyword evidence="2" id="KW-0472">Membrane</keyword>
<feature type="signal peptide" evidence="3">
    <location>
        <begin position="1"/>
        <end position="19"/>
    </location>
</feature>
<feature type="chain" id="PRO_5042431879" description="Scavenger receptor class F member 2" evidence="3">
    <location>
        <begin position="20"/>
        <end position="246"/>
    </location>
</feature>